<keyword evidence="3" id="KW-1185">Reference proteome</keyword>
<gene>
    <name evidence="2" type="ORF">TTHERM_000264929</name>
</gene>
<protein>
    <submittedName>
        <fullName evidence="2">Uncharacterized protein</fullName>
    </submittedName>
</protein>
<evidence type="ECO:0000313" key="2">
    <source>
        <dbReference type="EMBL" id="EWS76128.1"/>
    </source>
</evidence>
<organism evidence="2 3">
    <name type="scientific">Tetrahymena thermophila (strain SB210)</name>
    <dbReference type="NCBI Taxonomy" id="312017"/>
    <lineage>
        <taxon>Eukaryota</taxon>
        <taxon>Sar</taxon>
        <taxon>Alveolata</taxon>
        <taxon>Ciliophora</taxon>
        <taxon>Intramacronucleata</taxon>
        <taxon>Oligohymenophorea</taxon>
        <taxon>Hymenostomatida</taxon>
        <taxon>Tetrahymenina</taxon>
        <taxon>Tetrahymenidae</taxon>
        <taxon>Tetrahymena</taxon>
    </lineage>
</organism>
<dbReference type="RefSeq" id="XP_012651368.1">
    <property type="nucleotide sequence ID" value="XM_012795914.1"/>
</dbReference>
<reference evidence="3" key="1">
    <citation type="journal article" date="2006" name="PLoS Biol.">
        <title>Macronuclear genome sequence of the ciliate Tetrahymena thermophila, a model eukaryote.</title>
        <authorList>
            <person name="Eisen J.A."/>
            <person name="Coyne R.S."/>
            <person name="Wu M."/>
            <person name="Wu D."/>
            <person name="Thiagarajan M."/>
            <person name="Wortman J.R."/>
            <person name="Badger J.H."/>
            <person name="Ren Q."/>
            <person name="Amedeo P."/>
            <person name="Jones K.M."/>
            <person name="Tallon L.J."/>
            <person name="Delcher A.L."/>
            <person name="Salzberg S.L."/>
            <person name="Silva J.C."/>
            <person name="Haas B.J."/>
            <person name="Majoros W.H."/>
            <person name="Farzad M."/>
            <person name="Carlton J.M."/>
            <person name="Smith R.K. Jr."/>
            <person name="Garg J."/>
            <person name="Pearlman R.E."/>
            <person name="Karrer K.M."/>
            <person name="Sun L."/>
            <person name="Manning G."/>
            <person name="Elde N.C."/>
            <person name="Turkewitz A.P."/>
            <person name="Asai D.J."/>
            <person name="Wilkes D.E."/>
            <person name="Wang Y."/>
            <person name="Cai H."/>
            <person name="Collins K."/>
            <person name="Stewart B.A."/>
            <person name="Lee S.R."/>
            <person name="Wilamowska K."/>
            <person name="Weinberg Z."/>
            <person name="Ruzzo W.L."/>
            <person name="Wloga D."/>
            <person name="Gaertig J."/>
            <person name="Frankel J."/>
            <person name="Tsao C.-C."/>
            <person name="Gorovsky M.A."/>
            <person name="Keeling P.J."/>
            <person name="Waller R.F."/>
            <person name="Patron N.J."/>
            <person name="Cherry J.M."/>
            <person name="Stover N.A."/>
            <person name="Krieger C.J."/>
            <person name="del Toro C."/>
            <person name="Ryder H.F."/>
            <person name="Williamson S.C."/>
            <person name="Barbeau R.A."/>
            <person name="Hamilton E.P."/>
            <person name="Orias E."/>
        </authorList>
    </citation>
    <scope>NUCLEOTIDE SEQUENCE [LARGE SCALE GENOMIC DNA]</scope>
    <source>
        <strain evidence="3">SB210</strain>
    </source>
</reference>
<dbReference type="EMBL" id="GG662830">
    <property type="protein sequence ID" value="EWS76128.1"/>
    <property type="molecule type" value="Genomic_DNA"/>
</dbReference>
<dbReference type="AlphaFoldDB" id="W7XGJ8"/>
<dbReference type="KEGG" id="tet:TTHERM_000264929"/>
<feature type="region of interest" description="Disordered" evidence="1">
    <location>
        <begin position="59"/>
        <end position="80"/>
    </location>
</feature>
<dbReference type="Proteomes" id="UP000009168">
    <property type="component" value="Unassembled WGS sequence"/>
</dbReference>
<dbReference type="InParanoid" id="W7XGJ8"/>
<name>W7XGJ8_TETTS</name>
<accession>W7XGJ8</accession>
<sequence length="129" mass="15547">MKRLSFCIEIFFPIFLQIKKDKQKINLKLKLKRNTNKNQKNIPNRKRQINRKIQKTKQINKIDNQQIKQNHIKNQPQINKLTIDKKQKNKSKYLNMLFGKHKSQIITKFKPFIALINFEALSINNLSFK</sequence>
<evidence type="ECO:0000256" key="1">
    <source>
        <dbReference type="SAM" id="MobiDB-lite"/>
    </source>
</evidence>
<proteinExistence type="predicted"/>
<dbReference type="GeneID" id="24438102"/>
<evidence type="ECO:0000313" key="3">
    <source>
        <dbReference type="Proteomes" id="UP000009168"/>
    </source>
</evidence>